<keyword evidence="1" id="KW-1133">Transmembrane helix</keyword>
<dbReference type="OrthoDB" id="272946at2"/>
<dbReference type="AlphaFoldDB" id="A0A517MU32"/>
<evidence type="ECO:0000313" key="2">
    <source>
        <dbReference type="EMBL" id="QDS98386.1"/>
    </source>
</evidence>
<organism evidence="2 3">
    <name type="scientific">Adhaeretor mobilis</name>
    <dbReference type="NCBI Taxonomy" id="1930276"/>
    <lineage>
        <taxon>Bacteria</taxon>
        <taxon>Pseudomonadati</taxon>
        <taxon>Planctomycetota</taxon>
        <taxon>Planctomycetia</taxon>
        <taxon>Pirellulales</taxon>
        <taxon>Lacipirellulaceae</taxon>
        <taxon>Adhaeretor</taxon>
    </lineage>
</organism>
<keyword evidence="1" id="KW-0472">Membrane</keyword>
<sequence>MLDMTWLDAVPALLAQTAPELIDPNGAAPAGEALQPTVDAKYMLGITSRVLHILSAIVLGGGLFYLKTVFSKKSDGAFADRRGVWAKWVGIASLLLIVTGLYNFWAINSTVKADGAELPKPYHMLFGIKALLGVFVMFVGSILAGKTEAADKFRAAMPKWLNLGWAAVLAIVVLAAVMRSLSVPLL</sequence>
<keyword evidence="3" id="KW-1185">Reference proteome</keyword>
<feature type="transmembrane region" description="Helical" evidence="1">
    <location>
        <begin position="125"/>
        <end position="143"/>
    </location>
</feature>
<feature type="transmembrane region" description="Helical" evidence="1">
    <location>
        <begin position="85"/>
        <end position="105"/>
    </location>
</feature>
<protein>
    <recommendedName>
        <fullName evidence="4">Copper resistance protein D domain-containing protein</fullName>
    </recommendedName>
</protein>
<dbReference type="RefSeq" id="WP_145059494.1">
    <property type="nucleotide sequence ID" value="NZ_CP036263.1"/>
</dbReference>
<proteinExistence type="predicted"/>
<feature type="transmembrane region" description="Helical" evidence="1">
    <location>
        <begin position="163"/>
        <end position="181"/>
    </location>
</feature>
<evidence type="ECO:0000313" key="3">
    <source>
        <dbReference type="Proteomes" id="UP000319852"/>
    </source>
</evidence>
<evidence type="ECO:0008006" key="4">
    <source>
        <dbReference type="Google" id="ProtNLM"/>
    </source>
</evidence>
<reference evidence="2 3" key="1">
    <citation type="submission" date="2019-02" db="EMBL/GenBank/DDBJ databases">
        <title>Deep-cultivation of Planctomycetes and their phenomic and genomic characterization uncovers novel biology.</title>
        <authorList>
            <person name="Wiegand S."/>
            <person name="Jogler M."/>
            <person name="Boedeker C."/>
            <person name="Pinto D."/>
            <person name="Vollmers J."/>
            <person name="Rivas-Marin E."/>
            <person name="Kohn T."/>
            <person name="Peeters S.H."/>
            <person name="Heuer A."/>
            <person name="Rast P."/>
            <person name="Oberbeckmann S."/>
            <person name="Bunk B."/>
            <person name="Jeske O."/>
            <person name="Meyerdierks A."/>
            <person name="Storesund J.E."/>
            <person name="Kallscheuer N."/>
            <person name="Luecker S."/>
            <person name="Lage O.M."/>
            <person name="Pohl T."/>
            <person name="Merkel B.J."/>
            <person name="Hornburger P."/>
            <person name="Mueller R.-W."/>
            <person name="Bruemmer F."/>
            <person name="Labrenz M."/>
            <person name="Spormann A.M."/>
            <person name="Op den Camp H."/>
            <person name="Overmann J."/>
            <person name="Amann R."/>
            <person name="Jetten M.S.M."/>
            <person name="Mascher T."/>
            <person name="Medema M.H."/>
            <person name="Devos D.P."/>
            <person name="Kaster A.-K."/>
            <person name="Ovreas L."/>
            <person name="Rohde M."/>
            <person name="Galperin M.Y."/>
            <person name="Jogler C."/>
        </authorList>
    </citation>
    <scope>NUCLEOTIDE SEQUENCE [LARGE SCALE GENOMIC DNA]</scope>
    <source>
        <strain evidence="2 3">HG15A2</strain>
    </source>
</reference>
<evidence type="ECO:0000256" key="1">
    <source>
        <dbReference type="SAM" id="Phobius"/>
    </source>
</evidence>
<dbReference type="KEGG" id="amob:HG15A2_16600"/>
<dbReference type="EMBL" id="CP036263">
    <property type="protein sequence ID" value="QDS98386.1"/>
    <property type="molecule type" value="Genomic_DNA"/>
</dbReference>
<name>A0A517MU32_9BACT</name>
<dbReference type="Proteomes" id="UP000319852">
    <property type="component" value="Chromosome"/>
</dbReference>
<feature type="transmembrane region" description="Helical" evidence="1">
    <location>
        <begin position="42"/>
        <end position="65"/>
    </location>
</feature>
<keyword evidence="1" id="KW-0812">Transmembrane</keyword>
<gene>
    <name evidence="2" type="ORF">HG15A2_16600</name>
</gene>
<accession>A0A517MU32</accession>